<comment type="caution">
    <text evidence="2">The sequence shown here is derived from an EMBL/GenBank/DDBJ whole genome shotgun (WGS) entry which is preliminary data.</text>
</comment>
<feature type="domain" description="N-acetyltransferase" evidence="1">
    <location>
        <begin position="36"/>
        <end position="209"/>
    </location>
</feature>
<evidence type="ECO:0000259" key="1">
    <source>
        <dbReference type="PROSITE" id="PS51186"/>
    </source>
</evidence>
<name>A0A9P9IHY2_9PLEO</name>
<dbReference type="CDD" id="cd04301">
    <property type="entry name" value="NAT_SF"/>
    <property type="match status" value="1"/>
</dbReference>
<sequence length="235" mass="26756">MYQVIRIPLHSSRLSELILKFKAAKLAALVAEPTSFATRHAEEALLPILAWEQRLAAPSATFICVAVSKDNVESGDEAFLLLNEWVGMVTIRGPLPYSDFYLPATGQPQPAESRLEAYWHMATLYVSSAHRNRGLAKRLVNAAIEYARRQVILNENSERIMRARIRLFCDPRKQHVVRMYSNLGFSEAGRNTLKEAFEANGDESQIPADTNSTETLRNRWELRFGLAMEKMEDMW</sequence>
<keyword evidence="3" id="KW-1185">Reference proteome</keyword>
<dbReference type="OrthoDB" id="41532at2759"/>
<dbReference type="InterPro" id="IPR000182">
    <property type="entry name" value="GNAT_dom"/>
</dbReference>
<dbReference type="GO" id="GO:0016747">
    <property type="term" value="F:acyltransferase activity, transferring groups other than amino-acyl groups"/>
    <property type="evidence" value="ECO:0007669"/>
    <property type="project" value="InterPro"/>
</dbReference>
<dbReference type="PROSITE" id="PS51186">
    <property type="entry name" value="GNAT"/>
    <property type="match status" value="1"/>
</dbReference>
<reference evidence="2" key="1">
    <citation type="journal article" date="2021" name="Nat. Commun.">
        <title>Genetic determinants of endophytism in the Arabidopsis root mycobiome.</title>
        <authorList>
            <person name="Mesny F."/>
            <person name="Miyauchi S."/>
            <person name="Thiergart T."/>
            <person name="Pickel B."/>
            <person name="Atanasova L."/>
            <person name="Karlsson M."/>
            <person name="Huettel B."/>
            <person name="Barry K.W."/>
            <person name="Haridas S."/>
            <person name="Chen C."/>
            <person name="Bauer D."/>
            <person name="Andreopoulos W."/>
            <person name="Pangilinan J."/>
            <person name="LaButti K."/>
            <person name="Riley R."/>
            <person name="Lipzen A."/>
            <person name="Clum A."/>
            <person name="Drula E."/>
            <person name="Henrissat B."/>
            <person name="Kohler A."/>
            <person name="Grigoriev I.V."/>
            <person name="Martin F.M."/>
            <person name="Hacquard S."/>
        </authorList>
    </citation>
    <scope>NUCLEOTIDE SEQUENCE</scope>
    <source>
        <strain evidence="2">MPI-CAGE-CH-0243</strain>
    </source>
</reference>
<gene>
    <name evidence="2" type="ORF">B0J11DRAFT_508289</name>
</gene>
<dbReference type="Pfam" id="PF00583">
    <property type="entry name" value="Acetyltransf_1"/>
    <property type="match status" value="1"/>
</dbReference>
<dbReference type="InterPro" id="IPR016181">
    <property type="entry name" value="Acyl_CoA_acyltransferase"/>
</dbReference>
<dbReference type="Proteomes" id="UP000700596">
    <property type="component" value="Unassembled WGS sequence"/>
</dbReference>
<organism evidence="2 3">
    <name type="scientific">Dendryphion nanum</name>
    <dbReference type="NCBI Taxonomy" id="256645"/>
    <lineage>
        <taxon>Eukaryota</taxon>
        <taxon>Fungi</taxon>
        <taxon>Dikarya</taxon>
        <taxon>Ascomycota</taxon>
        <taxon>Pezizomycotina</taxon>
        <taxon>Dothideomycetes</taxon>
        <taxon>Pleosporomycetidae</taxon>
        <taxon>Pleosporales</taxon>
        <taxon>Torulaceae</taxon>
        <taxon>Dendryphion</taxon>
    </lineage>
</organism>
<dbReference type="SUPFAM" id="SSF55729">
    <property type="entry name" value="Acyl-CoA N-acyltransferases (Nat)"/>
    <property type="match status" value="1"/>
</dbReference>
<dbReference type="AlphaFoldDB" id="A0A9P9IHY2"/>
<dbReference type="EMBL" id="JAGMWT010000010">
    <property type="protein sequence ID" value="KAH7121261.1"/>
    <property type="molecule type" value="Genomic_DNA"/>
</dbReference>
<proteinExistence type="predicted"/>
<evidence type="ECO:0000313" key="3">
    <source>
        <dbReference type="Proteomes" id="UP000700596"/>
    </source>
</evidence>
<evidence type="ECO:0000313" key="2">
    <source>
        <dbReference type="EMBL" id="KAH7121261.1"/>
    </source>
</evidence>
<accession>A0A9P9IHY2</accession>
<protein>
    <recommendedName>
        <fullName evidence="1">N-acetyltransferase domain-containing protein</fullName>
    </recommendedName>
</protein>
<dbReference type="Gene3D" id="3.40.630.30">
    <property type="match status" value="1"/>
</dbReference>